<comment type="caution">
    <text evidence="2">The sequence shown here is derived from an EMBL/GenBank/DDBJ whole genome shotgun (WGS) entry which is preliminary data.</text>
</comment>
<name>A0ABY6UIM6_BIOOC</name>
<proteinExistence type="predicted"/>
<evidence type="ECO:0000256" key="1">
    <source>
        <dbReference type="SAM" id="Phobius"/>
    </source>
</evidence>
<protein>
    <submittedName>
        <fullName evidence="2">Uncharacterized protein</fullName>
    </submittedName>
</protein>
<accession>A0ABY6UIM6</accession>
<organism evidence="2 3">
    <name type="scientific">Bionectria ochroleuca</name>
    <name type="common">Gliocladium roseum</name>
    <dbReference type="NCBI Taxonomy" id="29856"/>
    <lineage>
        <taxon>Eukaryota</taxon>
        <taxon>Fungi</taxon>
        <taxon>Dikarya</taxon>
        <taxon>Ascomycota</taxon>
        <taxon>Pezizomycotina</taxon>
        <taxon>Sordariomycetes</taxon>
        <taxon>Hypocreomycetidae</taxon>
        <taxon>Hypocreales</taxon>
        <taxon>Bionectriaceae</taxon>
        <taxon>Clonostachys</taxon>
    </lineage>
</organism>
<dbReference type="EMBL" id="CABFNS010000828">
    <property type="protein sequence ID" value="VUC31032.1"/>
    <property type="molecule type" value="Genomic_DNA"/>
</dbReference>
<reference evidence="2 3" key="1">
    <citation type="submission" date="2019-06" db="EMBL/GenBank/DDBJ databases">
        <authorList>
            <person name="Broberg M."/>
        </authorList>
    </citation>
    <scope>NUCLEOTIDE SEQUENCE [LARGE SCALE GENOMIC DNA]</scope>
</reference>
<keyword evidence="1" id="KW-1133">Transmembrane helix</keyword>
<keyword evidence="3" id="KW-1185">Reference proteome</keyword>
<dbReference type="Proteomes" id="UP000766486">
    <property type="component" value="Unassembled WGS sequence"/>
</dbReference>
<sequence length="221" mass="25550">MAVRTEAPVYCKMMFWRFTSPVPSKSTAVNQTLFDSGYQPFTQGTNPWIYFQTYYNAVGDAGSALAPRIVDARYGIRVLINSLDHRGFIYIIFINIIFVDINLIDVNIVNFYYNNYFTSNYTNTNLVCFVHYASFNRFLDYVKLLRFLKCANLVRSVNIINRAKLSNLELINYFKQFIPNHSNLHPRFNHTANCNSLTEQLKHGIHADSHPFADISNTNAD</sequence>
<feature type="transmembrane region" description="Helical" evidence="1">
    <location>
        <begin position="87"/>
        <end position="113"/>
    </location>
</feature>
<keyword evidence="1" id="KW-0472">Membrane</keyword>
<keyword evidence="1" id="KW-0812">Transmembrane</keyword>
<gene>
    <name evidence="2" type="ORF">CLO192961_LOCUS298446</name>
</gene>
<evidence type="ECO:0000313" key="2">
    <source>
        <dbReference type="EMBL" id="VUC31032.1"/>
    </source>
</evidence>
<evidence type="ECO:0000313" key="3">
    <source>
        <dbReference type="Proteomes" id="UP000766486"/>
    </source>
</evidence>